<gene>
    <name evidence="10" type="primary">LOC108558140</name>
</gene>
<accession>A0ABM1M798</accession>
<evidence type="ECO:0000256" key="5">
    <source>
        <dbReference type="RuleBase" id="RU362119"/>
    </source>
</evidence>
<dbReference type="SUPFAM" id="SSF55816">
    <property type="entry name" value="5'-nucleotidase (syn. UDP-sugar hydrolase), C-terminal domain"/>
    <property type="match status" value="1"/>
</dbReference>
<dbReference type="Gene3D" id="3.90.780.10">
    <property type="entry name" value="5'-Nucleotidase, C-terminal domain"/>
    <property type="match status" value="1"/>
</dbReference>
<feature type="chain" id="PRO_5046727730" description="5'-nucleotidase" evidence="6">
    <location>
        <begin position="16"/>
        <end position="569"/>
    </location>
</feature>
<dbReference type="SUPFAM" id="SSF56300">
    <property type="entry name" value="Metallo-dependent phosphatases"/>
    <property type="match status" value="1"/>
</dbReference>
<keyword evidence="5" id="KW-0547">Nucleotide-binding</keyword>
<evidence type="ECO:0000256" key="3">
    <source>
        <dbReference type="ARBA" id="ARBA00012643"/>
    </source>
</evidence>
<organism evidence="9 10">
    <name type="scientific">Nicrophorus vespilloides</name>
    <name type="common">Boreal carrion beetle</name>
    <dbReference type="NCBI Taxonomy" id="110193"/>
    <lineage>
        <taxon>Eukaryota</taxon>
        <taxon>Metazoa</taxon>
        <taxon>Ecdysozoa</taxon>
        <taxon>Arthropoda</taxon>
        <taxon>Hexapoda</taxon>
        <taxon>Insecta</taxon>
        <taxon>Pterygota</taxon>
        <taxon>Neoptera</taxon>
        <taxon>Endopterygota</taxon>
        <taxon>Coleoptera</taxon>
        <taxon>Polyphaga</taxon>
        <taxon>Staphyliniformia</taxon>
        <taxon>Silphidae</taxon>
        <taxon>Nicrophorinae</taxon>
        <taxon>Nicrophorus</taxon>
    </lineage>
</organism>
<dbReference type="Gene3D" id="3.60.21.10">
    <property type="match status" value="1"/>
</dbReference>
<evidence type="ECO:0000256" key="1">
    <source>
        <dbReference type="ARBA" id="ARBA00000815"/>
    </source>
</evidence>
<evidence type="ECO:0000313" key="10">
    <source>
        <dbReference type="RefSeq" id="XP_017770448.1"/>
    </source>
</evidence>
<feature type="signal peptide" evidence="6">
    <location>
        <begin position="1"/>
        <end position="15"/>
    </location>
</feature>
<evidence type="ECO:0000313" key="9">
    <source>
        <dbReference type="Proteomes" id="UP000695000"/>
    </source>
</evidence>
<evidence type="ECO:0000259" key="7">
    <source>
        <dbReference type="Pfam" id="PF00149"/>
    </source>
</evidence>
<dbReference type="GeneID" id="108558140"/>
<keyword evidence="4 6" id="KW-0732">Signal</keyword>
<reference evidence="10" key="1">
    <citation type="submission" date="2025-08" db="UniProtKB">
        <authorList>
            <consortium name="RefSeq"/>
        </authorList>
    </citation>
    <scope>IDENTIFICATION</scope>
    <source>
        <tissue evidence="10">Whole Larva</tissue>
    </source>
</reference>
<dbReference type="InterPro" id="IPR006179">
    <property type="entry name" value="5_nucleotidase/apyrase"/>
</dbReference>
<dbReference type="PRINTS" id="PR01607">
    <property type="entry name" value="APYRASEFAMLY"/>
</dbReference>
<sequence>MKTLVLLLIIGSVYAEFNLLLMHNNDMHARFEETSQTSGKCKNKSYCFGGFARVAHVVREARNAAKDGTGPSVLYLNAGDTYTGTPWFSVHKWKIAVDFLNTLAPDAMSFGNHEFDFGIKGILPFLRNYKHPLVAANFDYSKEPLFTAEVNKSVVLNVNGHKIAVIGYITPETRVISDVGYIEFLDEVESIKKESERLDAEGVKIIIALGHSGFEVDKSIAKNVPLVDVVIGGHTNTFLWNGKQPDIEVPEDIYPTVMIQKSGKKVPVVQAYAYTKYMGKLYTTFDDEGELIQFQGKPQLLNHLIPQERDMLDLLETYREPVDALSKKTVGRTRVSLDSSTCRKKECNFGNLITDAMVAQKAFQYGGYYWTDTPIAVMNGGSIRTTIDIGSITVEDIIAAQPFDLQYISFNLTGSDLKKMLETSARSNGETSRGEFLQVSGLQVTYDLEKPVGSRVEDVKVRCGQCKIPQYEDLDLKKIYRILGNSYILNAGDGYDILRDKAFGKKIEDLGDKDTTVWYLEKEQFVYPDETGRITVLKQVKGNSSSRISILSVWTYLVVACLSAWHKLH</sequence>
<dbReference type="InterPro" id="IPR036907">
    <property type="entry name" value="5'-Nucleotdase_C_sf"/>
</dbReference>
<feature type="domain" description="Calcineurin-like phosphoesterase" evidence="7">
    <location>
        <begin position="22"/>
        <end position="235"/>
    </location>
</feature>
<protein>
    <recommendedName>
        <fullName evidence="3">5'-nucleotidase</fullName>
        <ecNumber evidence="3">3.1.3.5</ecNumber>
    </recommendedName>
</protein>
<evidence type="ECO:0000256" key="6">
    <source>
        <dbReference type="SAM" id="SignalP"/>
    </source>
</evidence>
<keyword evidence="5" id="KW-0378">Hydrolase</keyword>
<feature type="domain" description="5'-Nucleotidase C-terminal" evidence="8">
    <location>
        <begin position="330"/>
        <end position="498"/>
    </location>
</feature>
<dbReference type="CDD" id="cd07409">
    <property type="entry name" value="MPP_CD73_N"/>
    <property type="match status" value="1"/>
</dbReference>
<dbReference type="Pfam" id="PF02872">
    <property type="entry name" value="5_nucleotid_C"/>
    <property type="match status" value="1"/>
</dbReference>
<dbReference type="PANTHER" id="PTHR11575:SF24">
    <property type="entry name" value="5'-NUCLEOTIDASE"/>
    <property type="match status" value="1"/>
</dbReference>
<dbReference type="InterPro" id="IPR029052">
    <property type="entry name" value="Metallo-depent_PP-like"/>
</dbReference>
<dbReference type="Proteomes" id="UP000695000">
    <property type="component" value="Unplaced"/>
</dbReference>
<evidence type="ECO:0000256" key="2">
    <source>
        <dbReference type="ARBA" id="ARBA00006654"/>
    </source>
</evidence>
<dbReference type="Pfam" id="PF00149">
    <property type="entry name" value="Metallophos"/>
    <property type="match status" value="1"/>
</dbReference>
<name>A0ABM1M798_NICVS</name>
<dbReference type="PANTHER" id="PTHR11575">
    <property type="entry name" value="5'-NUCLEOTIDASE-RELATED"/>
    <property type="match status" value="1"/>
</dbReference>
<dbReference type="InterPro" id="IPR008334">
    <property type="entry name" value="5'-Nucleotdase_C"/>
</dbReference>
<dbReference type="EC" id="3.1.3.5" evidence="3"/>
<comment type="similarity">
    <text evidence="2 5">Belongs to the 5'-nucleotidase family.</text>
</comment>
<proteinExistence type="inferred from homology"/>
<keyword evidence="9" id="KW-1185">Reference proteome</keyword>
<dbReference type="RefSeq" id="XP_017770448.1">
    <property type="nucleotide sequence ID" value="XM_017914959.1"/>
</dbReference>
<evidence type="ECO:0000259" key="8">
    <source>
        <dbReference type="Pfam" id="PF02872"/>
    </source>
</evidence>
<evidence type="ECO:0000256" key="4">
    <source>
        <dbReference type="ARBA" id="ARBA00022729"/>
    </source>
</evidence>
<dbReference type="InterPro" id="IPR004843">
    <property type="entry name" value="Calcineurin-like_PHP"/>
</dbReference>
<comment type="catalytic activity">
    <reaction evidence="1">
        <text>a ribonucleoside 5'-phosphate + H2O = a ribonucleoside + phosphate</text>
        <dbReference type="Rhea" id="RHEA:12484"/>
        <dbReference type="ChEBI" id="CHEBI:15377"/>
        <dbReference type="ChEBI" id="CHEBI:18254"/>
        <dbReference type="ChEBI" id="CHEBI:43474"/>
        <dbReference type="ChEBI" id="CHEBI:58043"/>
        <dbReference type="EC" id="3.1.3.5"/>
    </reaction>
</comment>